<dbReference type="EMBL" id="BMGI01000007">
    <property type="protein sequence ID" value="GGD47899.1"/>
    <property type="molecule type" value="Genomic_DNA"/>
</dbReference>
<evidence type="ECO:0000313" key="2">
    <source>
        <dbReference type="Proteomes" id="UP000617355"/>
    </source>
</evidence>
<organism evidence="1 2">
    <name type="scientific">Sinisalibacter lacisalsi</name>
    <dbReference type="NCBI Taxonomy" id="1526570"/>
    <lineage>
        <taxon>Bacteria</taxon>
        <taxon>Pseudomonadati</taxon>
        <taxon>Pseudomonadota</taxon>
        <taxon>Alphaproteobacteria</taxon>
        <taxon>Rhodobacterales</taxon>
        <taxon>Roseobacteraceae</taxon>
        <taxon>Sinisalibacter</taxon>
    </lineage>
</organism>
<comment type="caution">
    <text evidence="1">The sequence shown here is derived from an EMBL/GenBank/DDBJ whole genome shotgun (WGS) entry which is preliminary data.</text>
</comment>
<proteinExistence type="predicted"/>
<gene>
    <name evidence="1" type="ORF">GCM10011358_34660</name>
</gene>
<dbReference type="RefSeq" id="WP_188530310.1">
    <property type="nucleotide sequence ID" value="NZ_BMGI01000007.1"/>
</dbReference>
<accession>A0ABQ1QV36</accession>
<protein>
    <submittedName>
        <fullName evidence="1">Uncharacterized protein</fullName>
    </submittedName>
</protein>
<evidence type="ECO:0000313" key="1">
    <source>
        <dbReference type="EMBL" id="GGD47899.1"/>
    </source>
</evidence>
<sequence>MIQKITLIESISRKTADQLHQYLMDFAEGTHRLFWVDNRAYVEVHAPSDADLIRREFPALVGGAARCDGGSFPW</sequence>
<reference evidence="2" key="1">
    <citation type="journal article" date="2019" name="Int. J. Syst. Evol. Microbiol.">
        <title>The Global Catalogue of Microorganisms (GCM) 10K type strain sequencing project: providing services to taxonomists for standard genome sequencing and annotation.</title>
        <authorList>
            <consortium name="The Broad Institute Genomics Platform"/>
            <consortium name="The Broad Institute Genome Sequencing Center for Infectious Disease"/>
            <person name="Wu L."/>
            <person name="Ma J."/>
        </authorList>
    </citation>
    <scope>NUCLEOTIDE SEQUENCE [LARGE SCALE GENOMIC DNA]</scope>
    <source>
        <strain evidence="2">CGMCC 1.12922</strain>
    </source>
</reference>
<dbReference type="Proteomes" id="UP000617355">
    <property type="component" value="Unassembled WGS sequence"/>
</dbReference>
<name>A0ABQ1QV36_9RHOB</name>
<keyword evidence="2" id="KW-1185">Reference proteome</keyword>